<evidence type="ECO:0000259" key="2">
    <source>
        <dbReference type="Pfam" id="PF12777"/>
    </source>
</evidence>
<dbReference type="GO" id="GO:0060294">
    <property type="term" value="P:cilium movement involved in cell motility"/>
    <property type="evidence" value="ECO:0007669"/>
    <property type="project" value="TreeGrafter"/>
</dbReference>
<feature type="domain" description="Dynein heavy chain coiled coil stalk" evidence="2">
    <location>
        <begin position="1"/>
        <end position="79"/>
    </location>
</feature>
<gene>
    <name evidence="3" type="ORF">BYL167_LOCUS33045</name>
    <name evidence="4" type="ORF">GIL414_LOCUS40460</name>
</gene>
<feature type="non-terminal residue" evidence="4">
    <location>
        <position position="1"/>
    </location>
</feature>
<dbReference type="Gene3D" id="1.20.920.20">
    <property type="match status" value="1"/>
</dbReference>
<dbReference type="Proteomes" id="UP000681720">
    <property type="component" value="Unassembled WGS sequence"/>
</dbReference>
<dbReference type="GO" id="GO:0045505">
    <property type="term" value="F:dynein intermediate chain binding"/>
    <property type="evidence" value="ECO:0007669"/>
    <property type="project" value="InterPro"/>
</dbReference>
<feature type="region of interest" description="Disordered" evidence="1">
    <location>
        <begin position="26"/>
        <end position="46"/>
    </location>
</feature>
<feature type="non-terminal residue" evidence="4">
    <location>
        <position position="80"/>
    </location>
</feature>
<comment type="caution">
    <text evidence="4">The sequence shown here is derived from an EMBL/GenBank/DDBJ whole genome shotgun (WGS) entry which is preliminary data.</text>
</comment>
<dbReference type="AlphaFoldDB" id="A0A8S2ZH77"/>
<evidence type="ECO:0000313" key="3">
    <source>
        <dbReference type="EMBL" id="CAF4434688.1"/>
    </source>
</evidence>
<dbReference type="EMBL" id="CAJOBH010063065">
    <property type="protein sequence ID" value="CAF4434688.1"/>
    <property type="molecule type" value="Genomic_DNA"/>
</dbReference>
<accession>A0A8S2ZH77</accession>
<evidence type="ECO:0000256" key="1">
    <source>
        <dbReference type="SAM" id="MobiDB-lite"/>
    </source>
</evidence>
<evidence type="ECO:0000313" key="5">
    <source>
        <dbReference type="Proteomes" id="UP000681720"/>
    </source>
</evidence>
<organism evidence="4 5">
    <name type="scientific">Rotaria magnacalcarata</name>
    <dbReference type="NCBI Taxonomy" id="392030"/>
    <lineage>
        <taxon>Eukaryota</taxon>
        <taxon>Metazoa</taxon>
        <taxon>Spiralia</taxon>
        <taxon>Gnathifera</taxon>
        <taxon>Rotifera</taxon>
        <taxon>Eurotatoria</taxon>
        <taxon>Bdelloidea</taxon>
        <taxon>Philodinida</taxon>
        <taxon>Philodinidae</taxon>
        <taxon>Rotaria</taxon>
    </lineage>
</organism>
<dbReference type="InterPro" id="IPR026983">
    <property type="entry name" value="DHC"/>
</dbReference>
<dbReference type="GO" id="GO:0008569">
    <property type="term" value="F:minus-end-directed microtubule motor activity"/>
    <property type="evidence" value="ECO:0007669"/>
    <property type="project" value="TreeGrafter"/>
</dbReference>
<dbReference type="InterPro" id="IPR024743">
    <property type="entry name" value="Dynein_HC_stalk"/>
</dbReference>
<dbReference type="PANTHER" id="PTHR10676:SF36">
    <property type="entry name" value="DYNEIN HEAVY CHAIN AT 93AB, ISOFORM C"/>
    <property type="match status" value="1"/>
</dbReference>
<dbReference type="Proteomes" id="UP000681967">
    <property type="component" value="Unassembled WGS sequence"/>
</dbReference>
<dbReference type="GO" id="GO:0005930">
    <property type="term" value="C:axoneme"/>
    <property type="evidence" value="ECO:0007669"/>
    <property type="project" value="TreeGrafter"/>
</dbReference>
<dbReference type="GO" id="GO:0051959">
    <property type="term" value="F:dynein light intermediate chain binding"/>
    <property type="evidence" value="ECO:0007669"/>
    <property type="project" value="InterPro"/>
</dbReference>
<dbReference type="EMBL" id="CAJOBJ010112265">
    <property type="protein sequence ID" value="CAF4636819.1"/>
    <property type="molecule type" value="Genomic_DNA"/>
</dbReference>
<reference evidence="4" key="1">
    <citation type="submission" date="2021-02" db="EMBL/GenBank/DDBJ databases">
        <authorList>
            <person name="Nowell W R."/>
        </authorList>
    </citation>
    <scope>NUCLEOTIDE SEQUENCE</scope>
</reference>
<name>A0A8S2ZH77_9BILA</name>
<proteinExistence type="predicted"/>
<dbReference type="GO" id="GO:0030286">
    <property type="term" value="C:dynein complex"/>
    <property type="evidence" value="ECO:0007669"/>
    <property type="project" value="InterPro"/>
</dbReference>
<dbReference type="PANTHER" id="PTHR10676">
    <property type="entry name" value="DYNEIN HEAVY CHAIN FAMILY PROTEIN"/>
    <property type="match status" value="1"/>
</dbReference>
<evidence type="ECO:0000313" key="4">
    <source>
        <dbReference type="EMBL" id="CAF4636819.1"/>
    </source>
</evidence>
<sequence length="80" mass="8944">ADRLIKVVETETKKVTEQREAAAIEEKEVAEKKERVAERQAESDRDLQKALPALKAAEEALNTLNRNNLTELKSFATPPA</sequence>
<dbReference type="Pfam" id="PF12777">
    <property type="entry name" value="MT"/>
    <property type="match status" value="1"/>
</dbReference>
<dbReference type="GO" id="GO:0097729">
    <property type="term" value="C:9+2 motile cilium"/>
    <property type="evidence" value="ECO:0007669"/>
    <property type="project" value="TreeGrafter"/>
</dbReference>
<protein>
    <recommendedName>
        <fullName evidence="2">Dynein heavy chain coiled coil stalk domain-containing protein</fullName>
    </recommendedName>
</protein>